<keyword evidence="9 14" id="KW-0472">Membrane</keyword>
<evidence type="ECO:0000256" key="13">
    <source>
        <dbReference type="ARBA" id="ARBA00048427"/>
    </source>
</evidence>
<evidence type="ECO:0000313" key="16">
    <source>
        <dbReference type="EMBL" id="RDE88701.1"/>
    </source>
</evidence>
<comment type="caution">
    <text evidence="16">The sequence shown here is derived from an EMBL/GenBank/DDBJ whole genome shotgun (WGS) entry which is preliminary data.</text>
</comment>
<dbReference type="GO" id="GO:0016024">
    <property type="term" value="P:CDP-diacylglycerol biosynthetic process"/>
    <property type="evidence" value="ECO:0007669"/>
    <property type="project" value="UniProtKB-UniRule"/>
</dbReference>
<comment type="pathway">
    <text evidence="2 14">Phospholipid metabolism; CDP-diacylglycerol biosynthesis; CDP-diacylglycerol from sn-glycerol 3-phosphate: step 1/3.</text>
</comment>
<evidence type="ECO:0000256" key="1">
    <source>
        <dbReference type="ARBA" id="ARBA00004413"/>
    </source>
</evidence>
<comment type="pathway">
    <text evidence="3">Lipid metabolism.</text>
</comment>
<accession>A0A369Z1L3</accession>
<dbReference type="EC" id="2.3.1.15" evidence="5 14"/>
<dbReference type="SMART" id="SM00563">
    <property type="entry name" value="PlsC"/>
    <property type="match status" value="1"/>
</dbReference>
<dbReference type="UniPathway" id="UPA00557">
    <property type="reaction ID" value="UER00612"/>
</dbReference>
<evidence type="ECO:0000256" key="2">
    <source>
        <dbReference type="ARBA" id="ARBA00004765"/>
    </source>
</evidence>
<evidence type="ECO:0000256" key="14">
    <source>
        <dbReference type="HAMAP-Rule" id="MF_00393"/>
    </source>
</evidence>
<proteinExistence type="inferred from homology"/>
<evidence type="ECO:0000256" key="11">
    <source>
        <dbReference type="ARBA" id="ARBA00023264"/>
    </source>
</evidence>
<keyword evidence="7 14" id="KW-1003">Cell membrane</keyword>
<dbReference type="PIRSF" id="PIRSF000437">
    <property type="entry name" value="GPAT_DHAPAT"/>
    <property type="match status" value="1"/>
</dbReference>
<evidence type="ECO:0000256" key="5">
    <source>
        <dbReference type="ARBA" id="ARBA00013113"/>
    </source>
</evidence>
<keyword evidence="14" id="KW-0444">Lipid biosynthesis</keyword>
<dbReference type="GO" id="GO:0006631">
    <property type="term" value="P:fatty acid metabolic process"/>
    <property type="evidence" value="ECO:0007669"/>
    <property type="project" value="TreeGrafter"/>
</dbReference>
<dbReference type="PIRSF" id="PIRSF500064">
    <property type="entry name" value="GPAT"/>
    <property type="match status" value="1"/>
</dbReference>
<name>A0A369Z1L3_HAEPA</name>
<evidence type="ECO:0000256" key="10">
    <source>
        <dbReference type="ARBA" id="ARBA00023209"/>
    </source>
</evidence>
<dbReference type="InterPro" id="IPR045520">
    <property type="entry name" value="GPAT/DHAPAT_C"/>
</dbReference>
<evidence type="ECO:0000256" key="4">
    <source>
        <dbReference type="ARBA" id="ARBA00007937"/>
    </source>
</evidence>
<feature type="domain" description="Phospholipid/glycerol acyltransferase" evidence="15">
    <location>
        <begin position="300"/>
        <end position="427"/>
    </location>
</feature>
<sequence length="818" mass="93542">MSGIVSTYRKLLELPLSVLVKNNPIPAQPIEELQLNINQPILYVLPYTSQTDFVIFRRNCLSVGLPDPAEKNVIDGVALPRYVYLDEGRRFFKSKGAKDETAKVFNKYLELHRDAAYLDVQLIPVSVLWGRSPGKEDKASLPNLRLLNGLQKTFAAIWFGRDTFVRFSQALSLRYMVNEHGSDEKIAQKLARVAKMHFAKQRISATGPRLPNREAMFNKLLNSQAIQNAIEDEAKSKNISRDKAYAEAEKILHEIAANVSHSSLRAADRFLRWLWNKLYSGIDVQNADRVRKLALEGHEIVYVPCHRSHIDYLLLSYVLYHQGLVPPHIAAGINLNFWPAGPLFRSWGAFFIRRTFKGNRLYSAIFREYLGELFHRGYSVEYFIEGGRSRTGRLLAPKTGMMSMTLQALQHNQTRPISVVPVYIGYEHVLEVDTYAKELRGAAKEKENAGLVLRVIKKLRNLGQGFVNFGEPITLSNYLNHHYPEWKEQHHEDKPHWFNHAVGSISNQVMVNINKAAAVNAMNLVGTALLSSRQRALSHEQLLEQLSSYQEMLKNVPYSTDVVLPTDTPKAMLDHVLSLDRVGVLVEKDNFGEIIRLERNSAVLMTYYRNNIQHLFVLPSLVASIVLHYEAIQKDLLLDAVRKIYPFLKGELFLHFTEEELDTQIKAIIDEFARQEVIQSNDNFLSIHRAKVRILQLWSAGMREILQRYYITVSILRRDPEIARGLLEKESQLVAQRLSVLHGINAPEFFDKAVFSAFIAHLKEEGYFDDNKEKLHELATILEHLISSEICLTINGVADKADEVEIEVEEEDKSNKDE</sequence>
<dbReference type="RefSeq" id="WP_111316053.1">
    <property type="nucleotide sequence ID" value="NZ_QEPW01000026.1"/>
</dbReference>
<dbReference type="AlphaFoldDB" id="A0A369Z1L3"/>
<evidence type="ECO:0000256" key="7">
    <source>
        <dbReference type="ARBA" id="ARBA00022475"/>
    </source>
</evidence>
<evidence type="ECO:0000256" key="12">
    <source>
        <dbReference type="ARBA" id="ARBA00023315"/>
    </source>
</evidence>
<comment type="domain">
    <text evidence="14">The HXXXXD motif is essential for acyltransferase activity and may constitute the binding site for the phosphate moiety of the glycerol-3-phosphate.</text>
</comment>
<dbReference type="InterPro" id="IPR002123">
    <property type="entry name" value="Plipid/glycerol_acylTrfase"/>
</dbReference>
<keyword evidence="11 14" id="KW-1208">Phospholipid metabolism</keyword>
<dbReference type="NCBIfam" id="TIGR03703">
    <property type="entry name" value="plsB"/>
    <property type="match status" value="1"/>
</dbReference>
<dbReference type="GO" id="GO:0004366">
    <property type="term" value="F:glycerol-3-phosphate O-acyltransferase activity"/>
    <property type="evidence" value="ECO:0007669"/>
    <property type="project" value="UniProtKB-UniRule"/>
</dbReference>
<comment type="catalytic activity">
    <reaction evidence="13 14">
        <text>sn-glycerol 3-phosphate + an acyl-CoA = a 1-acyl-sn-glycero-3-phosphate + CoA</text>
        <dbReference type="Rhea" id="RHEA:15325"/>
        <dbReference type="ChEBI" id="CHEBI:57287"/>
        <dbReference type="ChEBI" id="CHEBI:57597"/>
        <dbReference type="ChEBI" id="CHEBI:57970"/>
        <dbReference type="ChEBI" id="CHEBI:58342"/>
        <dbReference type="EC" id="2.3.1.15"/>
    </reaction>
</comment>
<reference evidence="16 17" key="1">
    <citation type="submission" date="2018-05" db="EMBL/GenBank/DDBJ databases">
        <title>Draft Genome Sequences for a Diverse set of 7 Haemophilus Species.</title>
        <authorList>
            <person name="Nichols M."/>
            <person name="Topaz N."/>
            <person name="Wang X."/>
            <person name="Wang X."/>
            <person name="Boxrud D."/>
        </authorList>
    </citation>
    <scope>NUCLEOTIDE SEQUENCE [LARGE SCALE GENOMIC DNA]</scope>
    <source>
        <strain evidence="16 17">C2008001710</strain>
    </source>
</reference>
<comment type="subcellular location">
    <subcellularLocation>
        <location evidence="1 14">Cell membrane</location>
        <topology evidence="1 14">Peripheral membrane protein</topology>
        <orientation evidence="1 14">Cytoplasmic side</orientation>
    </subcellularLocation>
</comment>
<dbReference type="InterPro" id="IPR041728">
    <property type="entry name" value="GPAT/DHAPAT_LPLAT"/>
</dbReference>
<evidence type="ECO:0000256" key="6">
    <source>
        <dbReference type="ARBA" id="ARBA00013432"/>
    </source>
</evidence>
<protein>
    <recommendedName>
        <fullName evidence="6 14">Glycerol-3-phosphate acyltransferase</fullName>
        <shortName evidence="14">GPAT</shortName>
        <ecNumber evidence="5 14">2.3.1.15</ecNumber>
    </recommendedName>
</protein>
<keyword evidence="8 14" id="KW-0808">Transferase</keyword>
<dbReference type="HAMAP" id="MF_00393">
    <property type="entry name" value="Glyc3P_acyltrans"/>
    <property type="match status" value="1"/>
</dbReference>
<evidence type="ECO:0000259" key="15">
    <source>
        <dbReference type="SMART" id="SM00563"/>
    </source>
</evidence>
<evidence type="ECO:0000256" key="3">
    <source>
        <dbReference type="ARBA" id="ARBA00005189"/>
    </source>
</evidence>
<dbReference type="InterPro" id="IPR022284">
    <property type="entry name" value="GPAT/DHAPAT"/>
</dbReference>
<dbReference type="InterPro" id="IPR028354">
    <property type="entry name" value="GPAT_PlsB"/>
</dbReference>
<evidence type="ECO:0000256" key="9">
    <source>
        <dbReference type="ARBA" id="ARBA00023136"/>
    </source>
</evidence>
<dbReference type="Pfam" id="PF19277">
    <property type="entry name" value="GPAT_C"/>
    <property type="match status" value="1"/>
</dbReference>
<comment type="similarity">
    <text evidence="4 14">Belongs to the GPAT/DAPAT family.</text>
</comment>
<dbReference type="PANTHER" id="PTHR12563">
    <property type="entry name" value="GLYCEROL-3-PHOSPHATE ACYLTRANSFERASE"/>
    <property type="match status" value="1"/>
</dbReference>
<dbReference type="EMBL" id="QEPW01000026">
    <property type="protein sequence ID" value="RDE88701.1"/>
    <property type="molecule type" value="Genomic_DNA"/>
</dbReference>
<keyword evidence="12 14" id="KW-0012">Acyltransferase</keyword>
<dbReference type="Pfam" id="PF01553">
    <property type="entry name" value="Acyltransferase"/>
    <property type="match status" value="1"/>
</dbReference>
<dbReference type="SUPFAM" id="SSF69593">
    <property type="entry name" value="Glycerol-3-phosphate (1)-acyltransferase"/>
    <property type="match status" value="1"/>
</dbReference>
<dbReference type="Proteomes" id="UP000253910">
    <property type="component" value="Unassembled WGS sequence"/>
</dbReference>
<keyword evidence="10 14" id="KW-0594">Phospholipid biosynthesis</keyword>
<organism evidence="16 17">
    <name type="scientific">Haemophilus parainfluenzae</name>
    <dbReference type="NCBI Taxonomy" id="729"/>
    <lineage>
        <taxon>Bacteria</taxon>
        <taxon>Pseudomonadati</taxon>
        <taxon>Pseudomonadota</taxon>
        <taxon>Gammaproteobacteria</taxon>
        <taxon>Pasteurellales</taxon>
        <taxon>Pasteurellaceae</taxon>
        <taxon>Haemophilus</taxon>
    </lineage>
</organism>
<keyword evidence="14" id="KW-0443">Lipid metabolism</keyword>
<dbReference type="GO" id="GO:0005886">
    <property type="term" value="C:plasma membrane"/>
    <property type="evidence" value="ECO:0007669"/>
    <property type="project" value="UniProtKB-SubCell"/>
</dbReference>
<gene>
    <name evidence="14" type="primary">plsB</name>
    <name evidence="16" type="ORF">DPV87_10015</name>
</gene>
<dbReference type="PANTHER" id="PTHR12563:SF17">
    <property type="entry name" value="DIHYDROXYACETONE PHOSPHATE ACYLTRANSFERASE"/>
    <property type="match status" value="1"/>
</dbReference>
<evidence type="ECO:0000313" key="17">
    <source>
        <dbReference type="Proteomes" id="UP000253910"/>
    </source>
</evidence>
<evidence type="ECO:0000256" key="8">
    <source>
        <dbReference type="ARBA" id="ARBA00022679"/>
    </source>
</evidence>
<dbReference type="CDD" id="cd07993">
    <property type="entry name" value="LPLAT_DHAPAT-like"/>
    <property type="match status" value="1"/>
</dbReference>
<feature type="short sequence motif" description="HXXXXD motif" evidence="14">
    <location>
        <begin position="305"/>
        <end position="310"/>
    </location>
</feature>
<dbReference type="NCBIfam" id="NF003441">
    <property type="entry name" value="PRK04974.1"/>
    <property type="match status" value="1"/>
</dbReference>